<comment type="caution">
    <text evidence="2">The sequence shown here is derived from an EMBL/GenBank/DDBJ whole genome shotgun (WGS) entry which is preliminary data.</text>
</comment>
<sequence>MLDGQTHLVKQGWKGVGHPLKAGGRSRPVVVAQKKTLGGIGKDRDESFAFWDHLYDVAAKTIKLKLPGDESSADSDQENQNSAIVSISTLWFLLKSHPNTQQVQRTHTGILSNRRPTSLPTPSSSKSPSPSPGSILSLAKKEAARRALYSRFLRGPVITQENLEPSPVDPPQTTSTTPTAASASTSSTVLHCTGTIPTTNVQIPSDDKKLKKAEKAARRLAKEERRKAKAARREAREERRKAKAIRDEARAAKEKRKIERAAKRAAKVARKQEKEQHRAQAQKNGVTSEVLVQAENGTDKEKVKPKREKKRKRDGE</sequence>
<evidence type="ECO:0000256" key="1">
    <source>
        <dbReference type="SAM" id="MobiDB-lite"/>
    </source>
</evidence>
<name>A0A8H7IKN9_9AGAM</name>
<reference evidence="2" key="1">
    <citation type="submission" date="2020-09" db="EMBL/GenBank/DDBJ databases">
        <title>Comparative genome analyses of four rice-infecting Rhizoctonia solani isolates reveal extensive enrichment of homogalacturonan modification genes.</title>
        <authorList>
            <person name="Lee D.-Y."/>
            <person name="Jeon J."/>
            <person name="Kim K.-T."/>
            <person name="Cheong K."/>
            <person name="Song H."/>
            <person name="Choi G."/>
            <person name="Ko J."/>
            <person name="Opiyo S.O."/>
            <person name="Zuo S."/>
            <person name="Madhav S."/>
            <person name="Lee Y.-H."/>
            <person name="Wang G.-L."/>
        </authorList>
    </citation>
    <scope>NUCLEOTIDE SEQUENCE</scope>
    <source>
        <strain evidence="2">AG1-IA B2</strain>
    </source>
</reference>
<feature type="compositionally biased region" description="Low complexity" evidence="1">
    <location>
        <begin position="171"/>
        <end position="188"/>
    </location>
</feature>
<dbReference type="PANTHER" id="PTHR23149">
    <property type="entry name" value="G PATCH DOMAIN CONTAINING PROTEIN"/>
    <property type="match status" value="1"/>
</dbReference>
<accession>A0A8H7IKN9</accession>
<feature type="region of interest" description="Disordered" evidence="1">
    <location>
        <begin position="200"/>
        <end position="316"/>
    </location>
</feature>
<gene>
    <name evidence="2" type="ORF">RHS01_02978</name>
</gene>
<dbReference type="AlphaFoldDB" id="A0A8H7IKN9"/>
<feature type="compositionally biased region" description="Basic residues" evidence="1">
    <location>
        <begin position="303"/>
        <end position="316"/>
    </location>
</feature>
<dbReference type="Proteomes" id="UP000614334">
    <property type="component" value="Unassembled WGS sequence"/>
</dbReference>
<feature type="region of interest" description="Disordered" evidence="1">
    <location>
        <begin position="160"/>
        <end position="188"/>
    </location>
</feature>
<keyword evidence="2" id="KW-0240">DNA-directed RNA polymerase</keyword>
<keyword evidence="2" id="KW-0804">Transcription</keyword>
<proteinExistence type="predicted"/>
<feature type="compositionally biased region" description="Low complexity" evidence="1">
    <location>
        <begin position="116"/>
        <end position="135"/>
    </location>
</feature>
<protein>
    <submittedName>
        <fullName evidence="2">Dna-directed rna polymerase ii subunit rpb1</fullName>
    </submittedName>
</protein>
<evidence type="ECO:0000313" key="2">
    <source>
        <dbReference type="EMBL" id="KAF8758783.1"/>
    </source>
</evidence>
<dbReference type="GO" id="GO:0000428">
    <property type="term" value="C:DNA-directed RNA polymerase complex"/>
    <property type="evidence" value="ECO:0007669"/>
    <property type="project" value="UniProtKB-KW"/>
</dbReference>
<dbReference type="InterPro" id="IPR050656">
    <property type="entry name" value="PINX1"/>
</dbReference>
<feature type="region of interest" description="Disordered" evidence="1">
    <location>
        <begin position="102"/>
        <end position="135"/>
    </location>
</feature>
<organism evidence="2 3">
    <name type="scientific">Rhizoctonia solani</name>
    <dbReference type="NCBI Taxonomy" id="456999"/>
    <lineage>
        <taxon>Eukaryota</taxon>
        <taxon>Fungi</taxon>
        <taxon>Dikarya</taxon>
        <taxon>Basidiomycota</taxon>
        <taxon>Agaricomycotina</taxon>
        <taxon>Agaricomycetes</taxon>
        <taxon>Cantharellales</taxon>
        <taxon>Ceratobasidiaceae</taxon>
        <taxon>Rhizoctonia</taxon>
    </lineage>
</organism>
<feature type="compositionally biased region" description="Basic and acidic residues" evidence="1">
    <location>
        <begin position="205"/>
        <end position="262"/>
    </location>
</feature>
<feature type="compositionally biased region" description="Polar residues" evidence="1">
    <location>
        <begin position="102"/>
        <end position="115"/>
    </location>
</feature>
<evidence type="ECO:0000313" key="3">
    <source>
        <dbReference type="Proteomes" id="UP000614334"/>
    </source>
</evidence>
<dbReference type="PANTHER" id="PTHR23149:SF32">
    <property type="entry name" value="G-PATCH DOMAIN-CONTAINING PROTEIN"/>
    <property type="match status" value="1"/>
</dbReference>
<dbReference type="EMBL" id="JACYCF010000003">
    <property type="protein sequence ID" value="KAF8758783.1"/>
    <property type="molecule type" value="Genomic_DNA"/>
</dbReference>